<sequence>MAGSSVSLPFDLKRYHVFSSFHGPDVRAGFLSHLHSHFESKGITTFKDQEIERGHTIGPELVHAISESRVSIVVLSEKYASSGWCLDELVEILKCKEASGQAVLTIFFKVHPSDVRKQSGDFGSTFKKTCQGKTEEVKTRWGKALTDVAAIAGEHSLNWANEAEMIQKIATDVFKKLNVTPSRDFEGMVGLEAHLTKLDSL</sequence>
<dbReference type="SUPFAM" id="SSF52200">
    <property type="entry name" value="Toll/Interleukin receptor TIR domain"/>
    <property type="match status" value="1"/>
</dbReference>
<feature type="domain" description="TIR" evidence="2">
    <location>
        <begin position="13"/>
        <end position="177"/>
    </location>
</feature>
<dbReference type="Gene3D" id="3.40.50.10140">
    <property type="entry name" value="Toll/interleukin-1 receptor homology (TIR) domain"/>
    <property type="match status" value="1"/>
</dbReference>
<protein>
    <submittedName>
        <fullName evidence="4">Disease resistance protein RML1A-like</fullName>
    </submittedName>
</protein>
<name>A0ABM0UHK1_CAMSA</name>
<dbReference type="Pfam" id="PF01582">
    <property type="entry name" value="TIR"/>
    <property type="match status" value="1"/>
</dbReference>
<dbReference type="InterPro" id="IPR000157">
    <property type="entry name" value="TIR_dom"/>
</dbReference>
<dbReference type="PANTHER" id="PTHR32009">
    <property type="entry name" value="TMV RESISTANCE PROTEIN N-LIKE"/>
    <property type="match status" value="1"/>
</dbReference>
<accession>A0ABM0UHK1</accession>
<proteinExistence type="predicted"/>
<dbReference type="InterPro" id="IPR035897">
    <property type="entry name" value="Toll_tir_struct_dom_sf"/>
</dbReference>
<keyword evidence="3" id="KW-1185">Reference proteome</keyword>
<evidence type="ECO:0000313" key="4">
    <source>
        <dbReference type="RefSeq" id="XP_010441255.1"/>
    </source>
</evidence>
<gene>
    <name evidence="4" type="primary">LOC104724463</name>
</gene>
<evidence type="ECO:0000256" key="1">
    <source>
        <dbReference type="ARBA" id="ARBA00023027"/>
    </source>
</evidence>
<dbReference type="Proteomes" id="UP000694864">
    <property type="component" value="Chromosome 11"/>
</dbReference>
<reference evidence="4" key="2">
    <citation type="submission" date="2025-08" db="UniProtKB">
        <authorList>
            <consortium name="RefSeq"/>
        </authorList>
    </citation>
    <scope>IDENTIFICATION</scope>
</reference>
<dbReference type="RefSeq" id="XP_010441255.1">
    <property type="nucleotide sequence ID" value="XM_010442953.1"/>
</dbReference>
<dbReference type="GeneID" id="104724463"/>
<dbReference type="PROSITE" id="PS50104">
    <property type="entry name" value="TIR"/>
    <property type="match status" value="1"/>
</dbReference>
<dbReference type="SMART" id="SM00255">
    <property type="entry name" value="TIR"/>
    <property type="match status" value="1"/>
</dbReference>
<dbReference type="PANTHER" id="PTHR32009:SF116">
    <property type="entry name" value="DISEASE RESISTANCE PROTEIN"/>
    <property type="match status" value="1"/>
</dbReference>
<feature type="non-terminal residue" evidence="4">
    <location>
        <position position="201"/>
    </location>
</feature>
<organism evidence="3 4">
    <name type="scientific">Camelina sativa</name>
    <name type="common">False flax</name>
    <name type="synonym">Myagrum sativum</name>
    <dbReference type="NCBI Taxonomy" id="90675"/>
    <lineage>
        <taxon>Eukaryota</taxon>
        <taxon>Viridiplantae</taxon>
        <taxon>Streptophyta</taxon>
        <taxon>Embryophyta</taxon>
        <taxon>Tracheophyta</taxon>
        <taxon>Spermatophyta</taxon>
        <taxon>Magnoliopsida</taxon>
        <taxon>eudicotyledons</taxon>
        <taxon>Gunneridae</taxon>
        <taxon>Pentapetalae</taxon>
        <taxon>rosids</taxon>
        <taxon>malvids</taxon>
        <taxon>Brassicales</taxon>
        <taxon>Brassicaceae</taxon>
        <taxon>Camelineae</taxon>
        <taxon>Camelina</taxon>
    </lineage>
</organism>
<evidence type="ECO:0000313" key="3">
    <source>
        <dbReference type="Proteomes" id="UP000694864"/>
    </source>
</evidence>
<keyword evidence="1" id="KW-0520">NAD</keyword>
<reference evidence="3" key="1">
    <citation type="journal article" date="2014" name="Nat. Commun.">
        <title>The emerging biofuel crop Camelina sativa retains a highly undifferentiated hexaploid genome structure.</title>
        <authorList>
            <person name="Kagale S."/>
            <person name="Koh C."/>
            <person name="Nixon J."/>
            <person name="Bollina V."/>
            <person name="Clarke W.E."/>
            <person name="Tuteja R."/>
            <person name="Spillane C."/>
            <person name="Robinson S.J."/>
            <person name="Links M.G."/>
            <person name="Clarke C."/>
            <person name="Higgins E.E."/>
            <person name="Huebert T."/>
            <person name="Sharpe A.G."/>
            <person name="Parkin I.A."/>
        </authorList>
    </citation>
    <scope>NUCLEOTIDE SEQUENCE [LARGE SCALE GENOMIC DNA]</scope>
    <source>
        <strain evidence="3">cv. DH55</strain>
    </source>
</reference>
<evidence type="ECO:0000259" key="2">
    <source>
        <dbReference type="PROSITE" id="PS50104"/>
    </source>
</evidence>